<feature type="compositionally biased region" description="Low complexity" evidence="1">
    <location>
        <begin position="27"/>
        <end position="39"/>
    </location>
</feature>
<dbReference type="Proteomes" id="UP000799779">
    <property type="component" value="Unassembled WGS sequence"/>
</dbReference>
<name>A0A6A5W449_9PLEO</name>
<feature type="compositionally biased region" description="Polar residues" evidence="1">
    <location>
        <begin position="53"/>
        <end position="64"/>
    </location>
</feature>
<sequence>MVGRARSFSTRKFSPTPHISDRGTPNSISSISSLTLSSSGPDLPHAPGLRHLQNLQNTRKTSTRSALTQWRVFREMPRCTVRLQSPSASIITYFHWSPFSPQSLQTTNHATPQPGKPPMCRKWRWDRMRLSLKAWRGLVRHKQHYRENRSPTSSRDTAFAVQSSQPPLALPEGYLPMDPTAALPAPDNMLAAICWRQDRS</sequence>
<keyword evidence="3" id="KW-1185">Reference proteome</keyword>
<feature type="region of interest" description="Disordered" evidence="1">
    <location>
        <begin position="1"/>
        <end position="64"/>
    </location>
</feature>
<proteinExistence type="predicted"/>
<organism evidence="2 3">
    <name type="scientific">Amniculicola lignicola CBS 123094</name>
    <dbReference type="NCBI Taxonomy" id="1392246"/>
    <lineage>
        <taxon>Eukaryota</taxon>
        <taxon>Fungi</taxon>
        <taxon>Dikarya</taxon>
        <taxon>Ascomycota</taxon>
        <taxon>Pezizomycotina</taxon>
        <taxon>Dothideomycetes</taxon>
        <taxon>Pleosporomycetidae</taxon>
        <taxon>Pleosporales</taxon>
        <taxon>Amniculicolaceae</taxon>
        <taxon>Amniculicola</taxon>
    </lineage>
</organism>
<dbReference type="EMBL" id="ML977634">
    <property type="protein sequence ID" value="KAF1995714.1"/>
    <property type="molecule type" value="Genomic_DNA"/>
</dbReference>
<evidence type="ECO:0000313" key="2">
    <source>
        <dbReference type="EMBL" id="KAF1995714.1"/>
    </source>
</evidence>
<gene>
    <name evidence="2" type="ORF">P154DRAFT_580587</name>
</gene>
<evidence type="ECO:0000313" key="3">
    <source>
        <dbReference type="Proteomes" id="UP000799779"/>
    </source>
</evidence>
<accession>A0A6A5W449</accession>
<reference evidence="2" key="1">
    <citation type="journal article" date="2020" name="Stud. Mycol.">
        <title>101 Dothideomycetes genomes: a test case for predicting lifestyles and emergence of pathogens.</title>
        <authorList>
            <person name="Haridas S."/>
            <person name="Albert R."/>
            <person name="Binder M."/>
            <person name="Bloem J."/>
            <person name="Labutti K."/>
            <person name="Salamov A."/>
            <person name="Andreopoulos B."/>
            <person name="Baker S."/>
            <person name="Barry K."/>
            <person name="Bills G."/>
            <person name="Bluhm B."/>
            <person name="Cannon C."/>
            <person name="Castanera R."/>
            <person name="Culley D."/>
            <person name="Daum C."/>
            <person name="Ezra D."/>
            <person name="Gonzalez J."/>
            <person name="Henrissat B."/>
            <person name="Kuo A."/>
            <person name="Liang C."/>
            <person name="Lipzen A."/>
            <person name="Lutzoni F."/>
            <person name="Magnuson J."/>
            <person name="Mondo S."/>
            <person name="Nolan M."/>
            <person name="Ohm R."/>
            <person name="Pangilinan J."/>
            <person name="Park H.-J."/>
            <person name="Ramirez L."/>
            <person name="Alfaro M."/>
            <person name="Sun H."/>
            <person name="Tritt A."/>
            <person name="Yoshinaga Y."/>
            <person name="Zwiers L.-H."/>
            <person name="Turgeon B."/>
            <person name="Goodwin S."/>
            <person name="Spatafora J."/>
            <person name="Crous P."/>
            <person name="Grigoriev I."/>
        </authorList>
    </citation>
    <scope>NUCLEOTIDE SEQUENCE</scope>
    <source>
        <strain evidence="2">CBS 123094</strain>
    </source>
</reference>
<protein>
    <submittedName>
        <fullName evidence="2">Uncharacterized protein</fullName>
    </submittedName>
</protein>
<evidence type="ECO:0000256" key="1">
    <source>
        <dbReference type="SAM" id="MobiDB-lite"/>
    </source>
</evidence>
<dbReference type="AlphaFoldDB" id="A0A6A5W449"/>